<dbReference type="InterPro" id="IPR049809">
    <property type="entry name" value="YehF/YfeS-like_WGR"/>
</dbReference>
<dbReference type="STRING" id="452652.KSE_01270"/>
<dbReference type="InterPro" id="IPR025406">
    <property type="entry name" value="DUF4132"/>
</dbReference>
<feature type="compositionally biased region" description="Polar residues" evidence="1">
    <location>
        <begin position="77"/>
        <end position="86"/>
    </location>
</feature>
<evidence type="ECO:0000256" key="1">
    <source>
        <dbReference type="SAM" id="MobiDB-lite"/>
    </source>
</evidence>
<dbReference type="CDD" id="cd07996">
    <property type="entry name" value="WGR_MMR_like"/>
    <property type="match status" value="1"/>
</dbReference>
<proteinExistence type="predicted"/>
<dbReference type="Pfam" id="PF05406">
    <property type="entry name" value="WGR"/>
    <property type="match status" value="1"/>
</dbReference>
<feature type="region of interest" description="Disordered" evidence="1">
    <location>
        <begin position="60"/>
        <end position="86"/>
    </location>
</feature>
<feature type="domain" description="WGR" evidence="2">
    <location>
        <begin position="1"/>
        <end position="80"/>
    </location>
</feature>
<dbReference type="AlphaFoldDB" id="E4N447"/>
<evidence type="ECO:0000313" key="3">
    <source>
        <dbReference type="EMBL" id="BAJ25978.1"/>
    </source>
</evidence>
<dbReference type="RefSeq" id="WP_014133299.1">
    <property type="nucleotide sequence ID" value="NC_016109.1"/>
</dbReference>
<keyword evidence="4" id="KW-1185">Reference proteome</keyword>
<dbReference type="EMBL" id="AP010968">
    <property type="protein sequence ID" value="BAJ25978.1"/>
    <property type="molecule type" value="Genomic_DNA"/>
</dbReference>
<dbReference type="HOGENOM" id="CLU_006807_1_1_11"/>
<dbReference type="PATRIC" id="fig|452652.3.peg.118"/>
<reference evidence="3 4" key="1">
    <citation type="journal article" date="2010" name="DNA Res.">
        <title>Genome sequence of Kitasatospora setae NBRC 14216T: an evolutionary snapshot of the family Streptomycetaceae.</title>
        <authorList>
            <person name="Ichikawa N."/>
            <person name="Oguchi A."/>
            <person name="Ikeda H."/>
            <person name="Ishikawa J."/>
            <person name="Kitani S."/>
            <person name="Watanabe Y."/>
            <person name="Nakamura S."/>
            <person name="Katano Y."/>
            <person name="Kishi E."/>
            <person name="Sasagawa M."/>
            <person name="Ankai A."/>
            <person name="Fukui S."/>
            <person name="Hashimoto Y."/>
            <person name="Kamata S."/>
            <person name="Otoguro M."/>
            <person name="Tanikawa S."/>
            <person name="Nihira T."/>
            <person name="Horinouchi S."/>
            <person name="Ohnishi Y."/>
            <person name="Hayakawa M."/>
            <person name="Kuzuyama T."/>
            <person name="Arisawa A."/>
            <person name="Nomoto F."/>
            <person name="Miura H."/>
            <person name="Takahashi Y."/>
            <person name="Fujita N."/>
        </authorList>
    </citation>
    <scope>NUCLEOTIDE SEQUENCE [LARGE SCALE GENOMIC DNA]</scope>
    <source>
        <strain evidence="4">ATCC 33774 / DSM 43861 / JCM 3304 / KCC A-0304 / NBRC 14216 / KM-6054</strain>
    </source>
</reference>
<evidence type="ECO:0000313" key="4">
    <source>
        <dbReference type="Proteomes" id="UP000007076"/>
    </source>
</evidence>
<evidence type="ECO:0000259" key="2">
    <source>
        <dbReference type="PROSITE" id="PS51977"/>
    </source>
</evidence>
<dbReference type="Proteomes" id="UP000007076">
    <property type="component" value="Chromosome"/>
</dbReference>
<gene>
    <name evidence="3" type="ordered locus">KSE_01270</name>
</gene>
<dbReference type="eggNOG" id="COG3831">
    <property type="taxonomic scope" value="Bacteria"/>
</dbReference>
<organism evidence="3 4">
    <name type="scientific">Kitasatospora setae (strain ATCC 33774 / DSM 43861 / JCM 3304 / KCC A-0304 / NBRC 14216 / KM-6054)</name>
    <name type="common">Streptomyces setae</name>
    <dbReference type="NCBI Taxonomy" id="452652"/>
    <lineage>
        <taxon>Bacteria</taxon>
        <taxon>Bacillati</taxon>
        <taxon>Actinomycetota</taxon>
        <taxon>Actinomycetes</taxon>
        <taxon>Kitasatosporales</taxon>
        <taxon>Streptomycetaceae</taxon>
        <taxon>Kitasatospora</taxon>
    </lineage>
</organism>
<sequence length="1217" mass="126835">MRRWEFTEDGSDKFWEAGTEGTALTVRYGRRGTAGRARVREFASAADAAAHLAKAAAEKERKGYREVGGQAPAETPSGGTDTVDASNASDAVDEDVFVLPDGWRRLLVPRRGGASRPPAAPVKGAVERLRAGVGERRAWIDEALADPRSDGPSVAAARAYLAGAADPLGAAAVAALAGLGGERATADAWVAGHGLVFAAVAAVELMEVEVSWRSSGSTRRQGPVLSAGQSSYRSDRLAVAGRVRALLAACPEPLYREAVGALGAVRTAPSREVVAAYLVPTEREWVDACCRRPGAGRRGGTRQAMLLCALSAPEQVAALAEPARVEWSAALVATVADGLGAAAAPLLLQGVEGAYDGVERRRLFDALALLPSDEGFRGLLAHRADPAARQALPAAMANRPRRALRLLAEAVAEARASQAPARTGRTRPDDPVPALLALLAAHAAAHRAAALELLPSLPPAPAAVLAPLTEPGDRLPDASAAELPAVLADPPWARERVAAGARVVPGVAAPAGCEVRWLPGEERAWAAAPADAYRVWEYRDDWAVAADWFRQGRLHAYQEFTLLLRAPHEVARPLLADWSGAEYLGDGAAALRLLVVRHGADALAPVLRAVREDPAGLGGVLLPLLGVEVARCAADWLVRLKSAGATARSWFARHGVAAARLLVPDAVGRAGAARRGAEQALRLVAAAHGAAAVRAAASGYGAGAAEAVDALLSADPLVNALPARLPVLEGWADPAGLPQLPLAGGGAALPVAAAGHLVMMLALSRPGEPYPGLAGVVPRCDPAGLAEFAWALFERWRLAGLPASGAWALHALGPLGDDGTVRRLSPVLRAWPGEGAHHRAVDGLEVLAAIGTETALRHLHLIAQRVPFKALKARAGERIAEVAAGLGLTGEQLADRLVPDFGLDAAGTAVVDYGPRAFTVGFDEQLRPFVRDGSGRRRAELPAPGAADDAGLAAAGRARYAELRKEVRATAADQVRRLEAAMVARRSWPAAEFTGLLVAHPLLRHLVRRLVWLAETAAAGGGGSAGGGGAVTAFRVAEDATFADVADRAYALPADAVVRVAHPVLLGAAELAAWAELFADYEVLQPFRQLGRPVHALTDQERAGHRLARFEGGPAVPTGRFRALARRGWEIGDPGDNGVSRWVSRPVGDAGHLVVVPEHGIPVAGSDAYPEQSVREVRLVARPGDHRRDGEPGPVLAALDPLLASELLADLVELTVP</sequence>
<dbReference type="KEGG" id="ksk:KSE_01270"/>
<protein>
    <recommendedName>
        <fullName evidence="2">WGR domain-containing protein</fullName>
    </recommendedName>
</protein>
<dbReference type="PROSITE" id="PS51977">
    <property type="entry name" value="WGR"/>
    <property type="match status" value="1"/>
</dbReference>
<dbReference type="Gene3D" id="2.20.140.10">
    <property type="entry name" value="WGR domain"/>
    <property type="match status" value="1"/>
</dbReference>
<name>E4N447_KITSK</name>
<dbReference type="SMART" id="SM00773">
    <property type="entry name" value="WGR"/>
    <property type="match status" value="1"/>
</dbReference>
<dbReference type="Pfam" id="PF13569">
    <property type="entry name" value="DUF4132"/>
    <property type="match status" value="1"/>
</dbReference>
<dbReference type="InterPro" id="IPR008893">
    <property type="entry name" value="WGR_domain"/>
</dbReference>
<accession>E4N447</accession>